<evidence type="ECO:0000313" key="2">
    <source>
        <dbReference type="EMBL" id="GGY66424.1"/>
    </source>
</evidence>
<feature type="region of interest" description="Disordered" evidence="1">
    <location>
        <begin position="25"/>
        <end position="53"/>
    </location>
</feature>
<dbReference type="Proteomes" id="UP000600946">
    <property type="component" value="Unassembled WGS sequence"/>
</dbReference>
<gene>
    <name evidence="2" type="ORF">GCM10010326_71310</name>
</gene>
<keyword evidence="3" id="KW-1185">Reference proteome</keyword>
<name>A0ABQ3ATV0_9ACTN</name>
<protein>
    <submittedName>
        <fullName evidence="2">Uncharacterized protein</fullName>
    </submittedName>
</protein>
<evidence type="ECO:0000256" key="1">
    <source>
        <dbReference type="SAM" id="MobiDB-lite"/>
    </source>
</evidence>
<feature type="compositionally biased region" description="Polar residues" evidence="1">
    <location>
        <begin position="25"/>
        <end position="38"/>
    </location>
</feature>
<dbReference type="EMBL" id="BMUU01000018">
    <property type="protein sequence ID" value="GGY66424.1"/>
    <property type="molecule type" value="Genomic_DNA"/>
</dbReference>
<sequence>MPAEPAALVTFVPYDVTLLLTSSIAIPTSEVTDSTPDGETSHPVMPNPVPASP</sequence>
<accession>A0ABQ3ATV0</accession>
<evidence type="ECO:0000313" key="3">
    <source>
        <dbReference type="Proteomes" id="UP000600946"/>
    </source>
</evidence>
<organism evidence="2 3">
    <name type="scientific">Streptomyces xanthochromogenes</name>
    <dbReference type="NCBI Taxonomy" id="67384"/>
    <lineage>
        <taxon>Bacteria</taxon>
        <taxon>Bacillati</taxon>
        <taxon>Actinomycetota</taxon>
        <taxon>Actinomycetes</taxon>
        <taxon>Kitasatosporales</taxon>
        <taxon>Streptomycetaceae</taxon>
        <taxon>Streptomyces</taxon>
    </lineage>
</organism>
<reference evidence="3" key="1">
    <citation type="journal article" date="2019" name="Int. J. Syst. Evol. Microbiol.">
        <title>The Global Catalogue of Microorganisms (GCM) 10K type strain sequencing project: providing services to taxonomists for standard genome sequencing and annotation.</title>
        <authorList>
            <consortium name="The Broad Institute Genomics Platform"/>
            <consortium name="The Broad Institute Genome Sequencing Center for Infectious Disease"/>
            <person name="Wu L."/>
            <person name="Ma J."/>
        </authorList>
    </citation>
    <scope>NUCLEOTIDE SEQUENCE [LARGE SCALE GENOMIC DNA]</scope>
    <source>
        <strain evidence="3">JCM 4594</strain>
    </source>
</reference>
<proteinExistence type="predicted"/>
<comment type="caution">
    <text evidence="2">The sequence shown here is derived from an EMBL/GenBank/DDBJ whole genome shotgun (WGS) entry which is preliminary data.</text>
</comment>